<feature type="coiled-coil region" evidence="13">
    <location>
        <begin position="726"/>
        <end position="760"/>
    </location>
</feature>
<evidence type="ECO:0000256" key="4">
    <source>
        <dbReference type="ARBA" id="ARBA00022598"/>
    </source>
</evidence>
<evidence type="ECO:0000256" key="9">
    <source>
        <dbReference type="ARBA" id="ARBA00022884"/>
    </source>
</evidence>
<comment type="catalytic activity">
    <reaction evidence="12">
        <text>tRNA(Ala) + L-alanine + ATP = L-alanyl-tRNA(Ala) + AMP + diphosphate</text>
        <dbReference type="Rhea" id="RHEA:12540"/>
        <dbReference type="Rhea" id="RHEA-COMP:9657"/>
        <dbReference type="Rhea" id="RHEA-COMP:9923"/>
        <dbReference type="ChEBI" id="CHEBI:30616"/>
        <dbReference type="ChEBI" id="CHEBI:33019"/>
        <dbReference type="ChEBI" id="CHEBI:57972"/>
        <dbReference type="ChEBI" id="CHEBI:78442"/>
        <dbReference type="ChEBI" id="CHEBI:78497"/>
        <dbReference type="ChEBI" id="CHEBI:456215"/>
        <dbReference type="EC" id="6.1.1.7"/>
    </reaction>
</comment>
<organism evidence="15 16">
    <name type="scientific">Aerophobetes bacterium</name>
    <dbReference type="NCBI Taxonomy" id="2030807"/>
    <lineage>
        <taxon>Bacteria</taxon>
        <taxon>Candidatus Aerophobota</taxon>
    </lineage>
</organism>
<comment type="function">
    <text evidence="12">Catalyzes the attachment of alanine to tRNA(Ala) in a two-step reaction: alanine is first activated by ATP to form Ala-AMP and then transferred to the acceptor end of tRNA(Ala). Also edits incorrectly charged Ser-tRNA(Ala) and Gly-tRNA(Ala) via its editing domain.</text>
</comment>
<dbReference type="CDD" id="cd00673">
    <property type="entry name" value="AlaRS_core"/>
    <property type="match status" value="1"/>
</dbReference>
<protein>
    <recommendedName>
        <fullName evidence="12">Alanine--tRNA ligase</fullName>
        <ecNumber evidence="12">6.1.1.7</ecNumber>
    </recommendedName>
    <alternativeName>
        <fullName evidence="12">Alanyl-tRNA synthetase</fullName>
        <shortName evidence="12">AlaRS</shortName>
    </alternativeName>
</protein>
<dbReference type="FunFam" id="2.40.30.130:FF:000001">
    <property type="entry name" value="Alanine--tRNA ligase"/>
    <property type="match status" value="1"/>
</dbReference>
<comment type="similarity">
    <text evidence="2 12">Belongs to the class-II aminoacyl-tRNA synthetase family.</text>
</comment>
<feature type="domain" description="Alanyl-transfer RNA synthetases family profile" evidence="14">
    <location>
        <begin position="5"/>
        <end position="710"/>
    </location>
</feature>
<evidence type="ECO:0000256" key="3">
    <source>
        <dbReference type="ARBA" id="ARBA00022555"/>
    </source>
</evidence>
<gene>
    <name evidence="12" type="primary">alaS</name>
    <name evidence="15" type="ORF">DRJ04_00650</name>
</gene>
<dbReference type="Pfam" id="PF01411">
    <property type="entry name" value="tRNA-synt_2c"/>
    <property type="match status" value="1"/>
</dbReference>
<dbReference type="FunFam" id="3.30.980.10:FF:000004">
    <property type="entry name" value="Alanine--tRNA ligase, cytoplasmic"/>
    <property type="match status" value="1"/>
</dbReference>
<keyword evidence="12" id="KW-0963">Cytoplasm</keyword>
<evidence type="ECO:0000256" key="7">
    <source>
        <dbReference type="ARBA" id="ARBA00022833"/>
    </source>
</evidence>
<dbReference type="Proteomes" id="UP000280417">
    <property type="component" value="Unassembled WGS sequence"/>
</dbReference>
<dbReference type="Gene3D" id="3.30.930.10">
    <property type="entry name" value="Bira Bifunctional Protein, Domain 2"/>
    <property type="match status" value="1"/>
</dbReference>
<keyword evidence="13" id="KW-0175">Coiled coil</keyword>
<evidence type="ECO:0000256" key="2">
    <source>
        <dbReference type="ARBA" id="ARBA00008226"/>
    </source>
</evidence>
<dbReference type="NCBIfam" id="TIGR00344">
    <property type="entry name" value="alaS"/>
    <property type="match status" value="1"/>
</dbReference>
<evidence type="ECO:0000313" key="16">
    <source>
        <dbReference type="Proteomes" id="UP000280417"/>
    </source>
</evidence>
<keyword evidence="11 12" id="KW-0030">Aminoacyl-tRNA synthetase</keyword>
<dbReference type="Gene3D" id="3.30.54.20">
    <property type="match status" value="1"/>
</dbReference>
<dbReference type="InterPro" id="IPR045864">
    <property type="entry name" value="aa-tRNA-synth_II/BPL/LPL"/>
</dbReference>
<dbReference type="InterPro" id="IPR018165">
    <property type="entry name" value="Ala-tRNA-synth_IIc_core"/>
</dbReference>
<dbReference type="PRINTS" id="PR00980">
    <property type="entry name" value="TRNASYNTHALA"/>
</dbReference>
<dbReference type="InterPro" id="IPR023033">
    <property type="entry name" value="Ala_tRNA_ligase_euk/bac"/>
</dbReference>
<comment type="subcellular location">
    <subcellularLocation>
        <location evidence="1 12">Cytoplasm</location>
    </subcellularLocation>
</comment>
<evidence type="ECO:0000259" key="14">
    <source>
        <dbReference type="PROSITE" id="PS50860"/>
    </source>
</evidence>
<dbReference type="AlphaFoldDB" id="A0A662DHW7"/>
<dbReference type="FunFam" id="3.30.930.10:FF:000004">
    <property type="entry name" value="Alanine--tRNA ligase"/>
    <property type="match status" value="1"/>
</dbReference>
<comment type="domain">
    <text evidence="12">Consists of three domains; the N-terminal catalytic domain, the editing domain and the C-terminal C-Ala domain. The editing domain removes incorrectly charged amino acids, while the C-Ala domain, along with tRNA(Ala), serves as a bridge to cooperatively bring together the editing and aminoacylation centers thus stimulating deacylation of misacylated tRNAs.</text>
</comment>
<feature type="binding site" evidence="12">
    <location>
        <position position="671"/>
    </location>
    <ligand>
        <name>Zn(2+)</name>
        <dbReference type="ChEBI" id="CHEBI:29105"/>
    </ligand>
</feature>
<dbReference type="FunFam" id="3.10.310.40:FF:000001">
    <property type="entry name" value="Alanine--tRNA ligase"/>
    <property type="match status" value="1"/>
</dbReference>
<dbReference type="EMBL" id="QMQA01000008">
    <property type="protein sequence ID" value="RLE15340.1"/>
    <property type="molecule type" value="Genomic_DNA"/>
</dbReference>
<dbReference type="InterPro" id="IPR018163">
    <property type="entry name" value="Thr/Ala-tRNA-synth_IIc_edit"/>
</dbReference>
<dbReference type="GO" id="GO:0005524">
    <property type="term" value="F:ATP binding"/>
    <property type="evidence" value="ECO:0007669"/>
    <property type="project" value="UniProtKB-UniRule"/>
</dbReference>
<comment type="caution">
    <text evidence="15">The sequence shown here is derived from an EMBL/GenBank/DDBJ whole genome shotgun (WGS) entry which is preliminary data.</text>
</comment>
<reference evidence="15 16" key="1">
    <citation type="submission" date="2018-06" db="EMBL/GenBank/DDBJ databases">
        <title>Extensive metabolic versatility and redundancy in microbially diverse, dynamic hydrothermal sediments.</title>
        <authorList>
            <person name="Dombrowski N."/>
            <person name="Teske A."/>
            <person name="Baker B.J."/>
        </authorList>
    </citation>
    <scope>NUCLEOTIDE SEQUENCE [LARGE SCALE GENOMIC DNA]</scope>
    <source>
        <strain evidence="15">B3_G15</strain>
    </source>
</reference>
<sequence length="877" mass="98697">MEVLMRADEIRSKFLDFFKGKGHLVHSSSPLAAEDPELLFTIAGMVPFKAFFLGKKKPPASRITSCQLCLRTNDLEKVGQTCYHHTFFEMLGNFSFGDYFKNEACEWALEFVNRELGIPFDRLWITIFREDDETALIWKKLGFSSSRIIRKGEEDNFWAAGEIGPCGPDTEIFFDRGEKMGCVQGCEPGCNRCSRWVEIWNLVFIQYNRDASGKLFPLPSKNVDTGMGLERVATVLQGVSDDYHTDLFYPLYQWLKEISPLEQHDEKALRVISDHLRGLTLLIEEGILPSNVGRGYVVRRLLRRAARYGRRLGLKEPFLYRGVPVVVRIMGKPYPGIEKKQKEIAKIIKMEEESFQNTLSRGLSILEEMIKELKADGDKILPGEKAFRMYDTYGFPLELTREILLEAGLSLDEEGFQRFMEKQREMARASSVGRVAAGYASSFIKEIEGKCPSGKGGVFVGYDTLSTDSDLLAIVKDNKLVDRMEEGEEGEIVVSETPFYPEGGGQVADKGKIFSSSTVGEVVDVAREGNLIFHRVKVQKGQFKKGDSVRLEVDKKRRVAVARSHTATHLLHAALRAVLGEEIKQSGSLVDEEKLRFDFTCPFTPGEDKLRQILLMVNQKIREDIPVEVRKMSLQEARRAGAIALFEEKYEDKVRVVKVGDFSMEVCGGCHLSRTGQMGLFEIISESGIASGVRRIEALCGERALLWLVEKRDKLRKLTEFLAVPEDKIADRLKDKEKEVASLKSRLKKMQESLLESKIQELTTRATDIEGIKVCAEKVEGISPSLVRKAAEELRDRLKQAVVALVSLDEERVFIIVASTRKDLPANQLIKEVCSLTGGSGGGRWDFAQGGTSHPEKIDEALQKFPEIIKKMIKGAG</sequence>
<keyword evidence="8 12" id="KW-0067">ATP-binding</keyword>
<evidence type="ECO:0000256" key="13">
    <source>
        <dbReference type="SAM" id="Coils"/>
    </source>
</evidence>
<name>A0A662DHW7_UNCAE</name>
<dbReference type="PANTHER" id="PTHR11777:SF9">
    <property type="entry name" value="ALANINE--TRNA LIGASE, CYTOPLASMIC"/>
    <property type="match status" value="1"/>
</dbReference>
<evidence type="ECO:0000256" key="11">
    <source>
        <dbReference type="ARBA" id="ARBA00023146"/>
    </source>
</evidence>
<dbReference type="PANTHER" id="PTHR11777">
    <property type="entry name" value="ALANYL-TRNA SYNTHETASE"/>
    <property type="match status" value="1"/>
</dbReference>
<keyword evidence="9 12" id="KW-0694">RNA-binding</keyword>
<dbReference type="Gene3D" id="3.10.310.40">
    <property type="match status" value="1"/>
</dbReference>
<dbReference type="EC" id="6.1.1.7" evidence="12"/>
<dbReference type="SUPFAM" id="SSF50447">
    <property type="entry name" value="Translation proteins"/>
    <property type="match status" value="1"/>
</dbReference>
<dbReference type="SUPFAM" id="SSF101353">
    <property type="entry name" value="Putative anticodon-binding domain of alanyl-tRNA synthetase (AlaRS)"/>
    <property type="match status" value="1"/>
</dbReference>
<dbReference type="SUPFAM" id="SSF55681">
    <property type="entry name" value="Class II aaRS and biotin synthetases"/>
    <property type="match status" value="1"/>
</dbReference>
<dbReference type="GO" id="GO:0005829">
    <property type="term" value="C:cytosol"/>
    <property type="evidence" value="ECO:0007669"/>
    <property type="project" value="TreeGrafter"/>
</dbReference>
<keyword evidence="7 12" id="KW-0862">Zinc</keyword>
<dbReference type="GO" id="GO:0006419">
    <property type="term" value="P:alanyl-tRNA aminoacylation"/>
    <property type="evidence" value="ECO:0007669"/>
    <property type="project" value="UniProtKB-UniRule"/>
</dbReference>
<evidence type="ECO:0000256" key="12">
    <source>
        <dbReference type="HAMAP-Rule" id="MF_00036"/>
    </source>
</evidence>
<evidence type="ECO:0000256" key="6">
    <source>
        <dbReference type="ARBA" id="ARBA00022741"/>
    </source>
</evidence>
<keyword evidence="5 12" id="KW-0479">Metal-binding</keyword>
<evidence type="ECO:0000256" key="10">
    <source>
        <dbReference type="ARBA" id="ARBA00022917"/>
    </source>
</evidence>
<dbReference type="SUPFAM" id="SSF55186">
    <property type="entry name" value="ThrRS/AlaRS common domain"/>
    <property type="match status" value="1"/>
</dbReference>
<dbReference type="Gene3D" id="2.40.30.130">
    <property type="match status" value="1"/>
</dbReference>
<dbReference type="InterPro" id="IPR012947">
    <property type="entry name" value="tRNA_SAD"/>
</dbReference>
<dbReference type="GO" id="GO:0004813">
    <property type="term" value="F:alanine-tRNA ligase activity"/>
    <property type="evidence" value="ECO:0007669"/>
    <property type="project" value="UniProtKB-UniRule"/>
</dbReference>
<comment type="cofactor">
    <cofactor evidence="12">
        <name>Zn(2+)</name>
        <dbReference type="ChEBI" id="CHEBI:29105"/>
    </cofactor>
    <text evidence="12">Binds 1 zinc ion per subunit.</text>
</comment>
<keyword evidence="10 12" id="KW-0648">Protein biosynthesis</keyword>
<dbReference type="GO" id="GO:0002161">
    <property type="term" value="F:aminoacyl-tRNA deacylase activity"/>
    <property type="evidence" value="ECO:0007669"/>
    <property type="project" value="TreeGrafter"/>
</dbReference>
<feature type="binding site" evidence="12">
    <location>
        <position position="569"/>
    </location>
    <ligand>
        <name>Zn(2+)</name>
        <dbReference type="ChEBI" id="CHEBI:29105"/>
    </ligand>
</feature>
<accession>A0A662DHW7</accession>
<dbReference type="InterPro" id="IPR009000">
    <property type="entry name" value="Transl_B-barrel_sf"/>
</dbReference>
<dbReference type="InterPro" id="IPR050058">
    <property type="entry name" value="Ala-tRNA_ligase"/>
</dbReference>
<keyword evidence="6 12" id="KW-0547">Nucleotide-binding</keyword>
<dbReference type="Pfam" id="PF02272">
    <property type="entry name" value="DHHA1"/>
    <property type="match status" value="1"/>
</dbReference>
<dbReference type="Pfam" id="PF07973">
    <property type="entry name" value="tRNA_SAD"/>
    <property type="match status" value="1"/>
</dbReference>
<evidence type="ECO:0000313" key="15">
    <source>
        <dbReference type="EMBL" id="RLE15340.1"/>
    </source>
</evidence>
<evidence type="ECO:0000256" key="5">
    <source>
        <dbReference type="ARBA" id="ARBA00022723"/>
    </source>
</evidence>
<dbReference type="InterPro" id="IPR002318">
    <property type="entry name" value="Ala-tRNA-lgiase_IIc"/>
</dbReference>
<proteinExistence type="inferred from homology"/>
<feature type="binding site" evidence="12">
    <location>
        <position position="667"/>
    </location>
    <ligand>
        <name>Zn(2+)</name>
        <dbReference type="ChEBI" id="CHEBI:29105"/>
    </ligand>
</feature>
<evidence type="ECO:0000256" key="1">
    <source>
        <dbReference type="ARBA" id="ARBA00004496"/>
    </source>
</evidence>
<dbReference type="SMART" id="SM00863">
    <property type="entry name" value="tRNA_SAD"/>
    <property type="match status" value="1"/>
</dbReference>
<evidence type="ECO:0000256" key="8">
    <source>
        <dbReference type="ARBA" id="ARBA00022840"/>
    </source>
</evidence>
<dbReference type="GO" id="GO:0008270">
    <property type="term" value="F:zinc ion binding"/>
    <property type="evidence" value="ECO:0007669"/>
    <property type="project" value="UniProtKB-UniRule"/>
</dbReference>
<dbReference type="GO" id="GO:0000049">
    <property type="term" value="F:tRNA binding"/>
    <property type="evidence" value="ECO:0007669"/>
    <property type="project" value="UniProtKB-KW"/>
</dbReference>
<dbReference type="InterPro" id="IPR018164">
    <property type="entry name" value="Ala-tRNA-synth_IIc_N"/>
</dbReference>
<dbReference type="InterPro" id="IPR018162">
    <property type="entry name" value="Ala-tRNA-ligase_IIc_anticod-bd"/>
</dbReference>
<dbReference type="FunFam" id="3.30.54.20:FF:000001">
    <property type="entry name" value="Alanine--tRNA ligase"/>
    <property type="match status" value="1"/>
</dbReference>
<keyword evidence="3 12" id="KW-0820">tRNA-binding</keyword>
<feature type="binding site" evidence="12">
    <location>
        <position position="565"/>
    </location>
    <ligand>
        <name>Zn(2+)</name>
        <dbReference type="ChEBI" id="CHEBI:29105"/>
    </ligand>
</feature>
<keyword evidence="4 12" id="KW-0436">Ligase</keyword>
<dbReference type="Gene3D" id="3.30.980.10">
    <property type="entry name" value="Threonyl-trna Synthetase, Chain A, domain 2"/>
    <property type="match status" value="1"/>
</dbReference>
<dbReference type="HAMAP" id="MF_00036_B">
    <property type="entry name" value="Ala_tRNA_synth_B"/>
    <property type="match status" value="1"/>
</dbReference>
<dbReference type="PROSITE" id="PS50860">
    <property type="entry name" value="AA_TRNA_LIGASE_II_ALA"/>
    <property type="match status" value="1"/>
</dbReference>
<dbReference type="InterPro" id="IPR003156">
    <property type="entry name" value="DHHA1_dom"/>
</dbReference>